<protein>
    <submittedName>
        <fullName evidence="2">Uncharacterized protein</fullName>
    </submittedName>
</protein>
<keyword evidence="1" id="KW-0812">Transmembrane</keyword>
<dbReference type="Proteomes" id="UP001519293">
    <property type="component" value="Unassembled WGS sequence"/>
</dbReference>
<sequence length="74" mass="8747">MQWNWTTVFVVQVFVWLIVLFERKHLSNSPKADKITFAALLFIASFMSFFNLEILPGPLTLLDYIFGPFERMME</sequence>
<evidence type="ECO:0000256" key="1">
    <source>
        <dbReference type="SAM" id="Phobius"/>
    </source>
</evidence>
<evidence type="ECO:0000313" key="2">
    <source>
        <dbReference type="EMBL" id="MBP2240340.1"/>
    </source>
</evidence>
<comment type="caution">
    <text evidence="2">The sequence shown here is derived from an EMBL/GenBank/DDBJ whole genome shotgun (WGS) entry which is preliminary data.</text>
</comment>
<keyword evidence="1" id="KW-1133">Transmembrane helix</keyword>
<evidence type="ECO:0000313" key="3">
    <source>
        <dbReference type="Proteomes" id="UP001519293"/>
    </source>
</evidence>
<name>A0ABS4RBR6_9BACI</name>
<keyword evidence="3" id="KW-1185">Reference proteome</keyword>
<keyword evidence="1" id="KW-0472">Membrane</keyword>
<gene>
    <name evidence="2" type="ORF">J2Z40_000895</name>
</gene>
<reference evidence="2 3" key="1">
    <citation type="submission" date="2021-03" db="EMBL/GenBank/DDBJ databases">
        <title>Genomic Encyclopedia of Type Strains, Phase IV (KMG-IV): sequencing the most valuable type-strain genomes for metagenomic binning, comparative biology and taxonomic classification.</title>
        <authorList>
            <person name="Goeker M."/>
        </authorList>
    </citation>
    <scope>NUCLEOTIDE SEQUENCE [LARGE SCALE GENOMIC DNA]</scope>
    <source>
        <strain evidence="2 3">DSM 26675</strain>
    </source>
</reference>
<proteinExistence type="predicted"/>
<accession>A0ABS4RBR6</accession>
<feature type="transmembrane region" description="Helical" evidence="1">
    <location>
        <begin position="35"/>
        <end position="52"/>
    </location>
</feature>
<feature type="transmembrane region" description="Helical" evidence="1">
    <location>
        <begin position="6"/>
        <end position="23"/>
    </location>
</feature>
<dbReference type="EMBL" id="JAGIKZ010000003">
    <property type="protein sequence ID" value="MBP2240340.1"/>
    <property type="molecule type" value="Genomic_DNA"/>
</dbReference>
<organism evidence="2 3">
    <name type="scientific">Cytobacillus eiseniae</name>
    <dbReference type="NCBI Taxonomy" id="762947"/>
    <lineage>
        <taxon>Bacteria</taxon>
        <taxon>Bacillati</taxon>
        <taxon>Bacillota</taxon>
        <taxon>Bacilli</taxon>
        <taxon>Bacillales</taxon>
        <taxon>Bacillaceae</taxon>
        <taxon>Cytobacillus</taxon>
    </lineage>
</organism>